<proteinExistence type="predicted"/>
<evidence type="ECO:0000313" key="2">
    <source>
        <dbReference type="EMBL" id="OCT55669.1"/>
    </source>
</evidence>
<feature type="signal peptide" evidence="1">
    <location>
        <begin position="1"/>
        <end position="26"/>
    </location>
</feature>
<organism evidence="2">
    <name type="scientific">Xenopus laevis</name>
    <name type="common">African clawed frog</name>
    <dbReference type="NCBI Taxonomy" id="8355"/>
    <lineage>
        <taxon>Eukaryota</taxon>
        <taxon>Metazoa</taxon>
        <taxon>Chordata</taxon>
        <taxon>Craniata</taxon>
        <taxon>Vertebrata</taxon>
        <taxon>Euteleostomi</taxon>
        <taxon>Amphibia</taxon>
        <taxon>Batrachia</taxon>
        <taxon>Anura</taxon>
        <taxon>Pipoidea</taxon>
        <taxon>Pipidae</taxon>
        <taxon>Xenopodinae</taxon>
        <taxon>Xenopus</taxon>
        <taxon>Xenopus</taxon>
    </lineage>
</organism>
<gene>
    <name evidence="2" type="ORF">XELAEV_18000197mg</name>
</gene>
<dbReference type="AlphaFoldDB" id="A0A974GYM3"/>
<dbReference type="Proteomes" id="UP000694892">
    <property type="component" value="Unassembled WGS sequence"/>
</dbReference>
<sequence>MRCCLGYWAKLYLLELLLLFPSLLVTEEDEAEEPGFVFSSSSSGSSPCSAPDDRAPVWGSLSILPSLLGTQSSPWLSAPL</sequence>
<dbReference type="EMBL" id="KV478194">
    <property type="protein sequence ID" value="OCT55669.1"/>
    <property type="molecule type" value="Genomic_DNA"/>
</dbReference>
<evidence type="ECO:0008006" key="3">
    <source>
        <dbReference type="Google" id="ProtNLM"/>
    </source>
</evidence>
<reference evidence="2" key="1">
    <citation type="submission" date="2016-05" db="EMBL/GenBank/DDBJ databases">
        <title>WGS assembly of Xenopus laevis.</title>
        <authorList>
            <person name="Session A."/>
            <person name="Uno Y."/>
            <person name="Kwon T."/>
            <person name="Chapman J."/>
            <person name="Toyoda A."/>
            <person name="Takahashi S."/>
            <person name="Fukui A."/>
            <person name="Hikosaka A."/>
            <person name="Putnam N."/>
            <person name="Stites J."/>
            <person name="Van Heeringen S."/>
            <person name="Quigley I."/>
            <person name="Heinz S."/>
            <person name="Hellsten U."/>
            <person name="Lyons J."/>
            <person name="Suzuki A."/>
            <person name="Kondo M."/>
            <person name="Ogino H."/>
            <person name="Ochi H."/>
            <person name="Bogdanovic O."/>
            <person name="Lister R."/>
            <person name="Georgiou G."/>
            <person name="Paranjpe S."/>
            <person name="Van Kruijsbergen I."/>
            <person name="Mozaffari S."/>
            <person name="Shu S."/>
            <person name="Schmutz J."/>
            <person name="Jenkins J."/>
            <person name="Grimwood J."/>
            <person name="Carlson J."/>
            <person name="Mitros T."/>
            <person name="Simakov O."/>
            <person name="Heald R."/>
            <person name="Miller K."/>
            <person name="Haudenschild C."/>
            <person name="Kuroki Y."/>
            <person name="Tanaka T."/>
            <person name="Michiue T."/>
            <person name="Watanabe M."/>
            <person name="Kinoshita T."/>
            <person name="Ohta Y."/>
            <person name="Mawaribuchi S."/>
            <person name="Suzuki Y."/>
            <person name="Haramoto Y."/>
            <person name="Yamamoto T."/>
            <person name="Takagi C."/>
            <person name="Kitzman J."/>
            <person name="Shendure J."/>
            <person name="Nakayama T."/>
            <person name="Izutsu Y."/>
            <person name="Robert J."/>
            <person name="Dichmann D."/>
            <person name="Flajnik M."/>
            <person name="Houston D."/>
            <person name="Marcotte E."/>
            <person name="Wallingford J."/>
            <person name="Ito Y."/>
            <person name="Asashima M."/>
            <person name="Ueno N."/>
            <person name="Matsuda Y."/>
            <person name="Jan Veenstra G."/>
            <person name="Fujiyama A."/>
            <person name="Harland R."/>
            <person name="Taira M."/>
            <person name="Rokhsar D.S."/>
        </authorList>
    </citation>
    <scope>NUCLEOTIDE SEQUENCE</scope>
    <source>
        <strain evidence="2">J</strain>
        <tissue evidence="2">Blood</tissue>
    </source>
</reference>
<feature type="chain" id="PRO_5036780473" description="Secreted protein" evidence="1">
    <location>
        <begin position="27"/>
        <end position="80"/>
    </location>
</feature>
<name>A0A974GYM3_XENLA</name>
<keyword evidence="1" id="KW-0732">Signal</keyword>
<evidence type="ECO:0000256" key="1">
    <source>
        <dbReference type="SAM" id="SignalP"/>
    </source>
</evidence>
<accession>A0A974GYM3</accession>
<protein>
    <recommendedName>
        <fullName evidence="3">Secreted protein</fullName>
    </recommendedName>
</protein>